<dbReference type="Proteomes" id="UP000183810">
    <property type="component" value="Chromosome"/>
</dbReference>
<feature type="chain" id="PRO_5012227278" description="DUF732 domain-containing protein" evidence="2">
    <location>
        <begin position="29"/>
        <end position="112"/>
    </location>
</feature>
<reference evidence="3" key="1">
    <citation type="submission" date="2016-11" db="EMBL/GenBank/DDBJ databases">
        <authorList>
            <person name="Jaros S."/>
            <person name="Januszkiewicz K."/>
            <person name="Wedrychowicz H."/>
        </authorList>
    </citation>
    <scope>NUCLEOTIDE SEQUENCE [LARGE SCALE GENOMIC DNA]</scope>
    <source>
        <strain evidence="3">Y48</strain>
    </source>
</reference>
<dbReference type="KEGG" id="nsl:BOX37_26460"/>
<dbReference type="EMBL" id="CP018082">
    <property type="protein sequence ID" value="APE36885.1"/>
    <property type="molecule type" value="Genomic_DNA"/>
</dbReference>
<gene>
    <name evidence="3" type="ORF">BOX37_26460</name>
</gene>
<evidence type="ECO:0000256" key="2">
    <source>
        <dbReference type="SAM" id="SignalP"/>
    </source>
</evidence>
<accession>A0A1J0VY02</accession>
<evidence type="ECO:0000313" key="3">
    <source>
        <dbReference type="EMBL" id="APE36885.1"/>
    </source>
</evidence>
<evidence type="ECO:0000256" key="1">
    <source>
        <dbReference type="SAM" id="MobiDB-lite"/>
    </source>
</evidence>
<dbReference type="AlphaFoldDB" id="A0A1J0VY02"/>
<evidence type="ECO:0000313" key="4">
    <source>
        <dbReference type="Proteomes" id="UP000183810"/>
    </source>
</evidence>
<organism evidence="3 4">
    <name type="scientific">Nocardia mangyaensis</name>
    <dbReference type="NCBI Taxonomy" id="2213200"/>
    <lineage>
        <taxon>Bacteria</taxon>
        <taxon>Bacillati</taxon>
        <taxon>Actinomycetota</taxon>
        <taxon>Actinomycetes</taxon>
        <taxon>Mycobacteriales</taxon>
        <taxon>Nocardiaceae</taxon>
        <taxon>Nocardia</taxon>
    </lineage>
</organism>
<feature type="compositionally biased region" description="Polar residues" evidence="1">
    <location>
        <begin position="75"/>
        <end position="91"/>
    </location>
</feature>
<keyword evidence="2" id="KW-0732">Signal</keyword>
<name>A0A1J0VY02_9NOCA</name>
<evidence type="ECO:0008006" key="5">
    <source>
        <dbReference type="Google" id="ProtNLM"/>
    </source>
</evidence>
<proteinExistence type="predicted"/>
<keyword evidence="4" id="KW-1185">Reference proteome</keyword>
<sequence>MSRYWRAGVLPVLVAGAALLIGSGTAAANPDTAGWRHIDPKGHHNGSLYNDSNPTTLADQAEARRQAREDARGRMQSNQPNGSGSGTSAGWTVSPRPDGEGWVVCKPLARFC</sequence>
<feature type="compositionally biased region" description="Basic and acidic residues" evidence="1">
    <location>
        <begin position="61"/>
        <end position="73"/>
    </location>
</feature>
<protein>
    <recommendedName>
        <fullName evidence="5">DUF732 domain-containing protein</fullName>
    </recommendedName>
</protein>
<feature type="compositionally biased region" description="Polar residues" evidence="1">
    <location>
        <begin position="47"/>
        <end position="57"/>
    </location>
</feature>
<feature type="region of interest" description="Disordered" evidence="1">
    <location>
        <begin position="32"/>
        <end position="100"/>
    </location>
</feature>
<feature type="signal peptide" evidence="2">
    <location>
        <begin position="1"/>
        <end position="28"/>
    </location>
</feature>